<dbReference type="InterPro" id="IPR014942">
    <property type="entry name" value="AbiEii"/>
</dbReference>
<sequence>MLELEQIESFYPSHLRSFKVNLLREYLQYKILEIIYDSKFGKNMVFMGGTAVHLLHGNPRFSEDLDFDNLNLNESAFRELSRHVQTCLEREGYSIEIKNVLKKTYRSYIRFRKILFNNRLSKHKAENLLMQIDSEPQRFSYKPDRRILNKFDVFLQILAAPPDLLLAQKMVCLFKRPRPMGRDFHDIVFLMGKTKPNLAYIKAKLAIENAAELKSAILKHCQKLDLKRLAKDAAPFLFYPDDQKKILLFEAYIRSYSF</sequence>
<protein>
    <recommendedName>
        <fullName evidence="3">Nucleotidyl transferase AbiEii/AbiGii toxin family protein</fullName>
    </recommendedName>
</protein>
<organism evidence="1 2">
    <name type="scientific">Candidatus Abzuiibacterium crystallinum</name>
    <dbReference type="NCBI Taxonomy" id="1974748"/>
    <lineage>
        <taxon>Bacteria</taxon>
        <taxon>Pseudomonadati</taxon>
        <taxon>Candidatus Omnitrophota</taxon>
        <taxon>Candidatus Abzuiibacterium</taxon>
    </lineage>
</organism>
<name>A0A2H0LNU8_9BACT</name>
<dbReference type="Gene3D" id="3.10.450.620">
    <property type="entry name" value="JHP933, nucleotidyltransferase-like core domain"/>
    <property type="match status" value="1"/>
</dbReference>
<evidence type="ECO:0008006" key="3">
    <source>
        <dbReference type="Google" id="ProtNLM"/>
    </source>
</evidence>
<evidence type="ECO:0000313" key="2">
    <source>
        <dbReference type="Proteomes" id="UP000230859"/>
    </source>
</evidence>
<accession>A0A2H0LNU8</accession>
<dbReference type="AlphaFoldDB" id="A0A2H0LNU8"/>
<dbReference type="Proteomes" id="UP000230859">
    <property type="component" value="Unassembled WGS sequence"/>
</dbReference>
<dbReference type="Pfam" id="PF08843">
    <property type="entry name" value="AbiEii"/>
    <property type="match status" value="1"/>
</dbReference>
<evidence type="ECO:0000313" key="1">
    <source>
        <dbReference type="EMBL" id="PIQ86089.1"/>
    </source>
</evidence>
<reference evidence="1 2" key="1">
    <citation type="submission" date="2017-09" db="EMBL/GenBank/DDBJ databases">
        <title>Depth-based differentiation of microbial function through sediment-hosted aquifers and enrichment of novel symbionts in the deep terrestrial subsurface.</title>
        <authorList>
            <person name="Probst A.J."/>
            <person name="Ladd B."/>
            <person name="Jarett J.K."/>
            <person name="Geller-Mcgrath D.E."/>
            <person name="Sieber C.M."/>
            <person name="Emerson J.B."/>
            <person name="Anantharaman K."/>
            <person name="Thomas B.C."/>
            <person name="Malmstrom R."/>
            <person name="Stieglmeier M."/>
            <person name="Klingl A."/>
            <person name="Woyke T."/>
            <person name="Ryan C.M."/>
            <person name="Banfield J.F."/>
        </authorList>
    </citation>
    <scope>NUCLEOTIDE SEQUENCE [LARGE SCALE GENOMIC DNA]</scope>
    <source>
        <strain evidence="1">CG11_big_fil_rev_8_21_14_0_20_45_26</strain>
    </source>
</reference>
<proteinExistence type="predicted"/>
<dbReference type="EMBL" id="PCVY01000051">
    <property type="protein sequence ID" value="PIQ86089.1"/>
    <property type="molecule type" value="Genomic_DNA"/>
</dbReference>
<comment type="caution">
    <text evidence="1">The sequence shown here is derived from an EMBL/GenBank/DDBJ whole genome shotgun (WGS) entry which is preliminary data.</text>
</comment>
<gene>
    <name evidence="1" type="ORF">COV74_06170</name>
</gene>